<keyword evidence="6" id="KW-0150">Chloroplast</keyword>
<evidence type="ECO:0000256" key="11">
    <source>
        <dbReference type="ARBA" id="ARBA00022692"/>
    </source>
</evidence>
<dbReference type="FunFam" id="3.90.550.10:FF:000056">
    <property type="entry name" value="Hexosyltransferase"/>
    <property type="match status" value="1"/>
</dbReference>
<evidence type="ECO:0000256" key="21">
    <source>
        <dbReference type="SAM" id="MobiDB-lite"/>
    </source>
</evidence>
<keyword evidence="16 22" id="KW-0472">Membrane</keyword>
<evidence type="ECO:0000256" key="10">
    <source>
        <dbReference type="ARBA" id="ARBA00022679"/>
    </source>
</evidence>
<dbReference type="Proteomes" id="UP000682877">
    <property type="component" value="Chromosome 4"/>
</dbReference>
<feature type="region of interest" description="Disordered" evidence="21">
    <location>
        <begin position="79"/>
        <end position="167"/>
    </location>
</feature>
<proteinExistence type="inferred from homology"/>
<feature type="compositionally biased region" description="Basic and acidic residues" evidence="21">
    <location>
        <begin position="145"/>
        <end position="167"/>
    </location>
</feature>
<dbReference type="GO" id="GO:0009535">
    <property type="term" value="C:chloroplast thylakoid membrane"/>
    <property type="evidence" value="ECO:0007669"/>
    <property type="project" value="UniProtKB-SubCell"/>
</dbReference>
<dbReference type="Gene3D" id="3.90.550.10">
    <property type="entry name" value="Spore Coat Polysaccharide Biosynthesis Protein SpsA, Chain A"/>
    <property type="match status" value="1"/>
</dbReference>
<evidence type="ECO:0000256" key="2">
    <source>
        <dbReference type="ARBA" id="ARBA00004581"/>
    </source>
</evidence>
<gene>
    <name evidence="24" type="ORF">AARE701A_LOCUS10162</name>
</gene>
<keyword evidence="19" id="KW-0961">Cell wall biogenesis/degradation</keyword>
<evidence type="ECO:0000256" key="18">
    <source>
        <dbReference type="ARBA" id="ARBA00023276"/>
    </source>
</evidence>
<dbReference type="GO" id="GO:0071555">
    <property type="term" value="P:cell wall organization"/>
    <property type="evidence" value="ECO:0007669"/>
    <property type="project" value="UniProtKB-KW"/>
</dbReference>
<evidence type="ECO:0000256" key="15">
    <source>
        <dbReference type="ARBA" id="ARBA00023078"/>
    </source>
</evidence>
<evidence type="ECO:0000256" key="7">
    <source>
        <dbReference type="ARBA" id="ARBA00022531"/>
    </source>
</evidence>
<organism evidence="24 25">
    <name type="scientific">Arabidopsis arenosa</name>
    <name type="common">Sand rock-cress</name>
    <name type="synonym">Cardaminopsis arenosa</name>
    <dbReference type="NCBI Taxonomy" id="38785"/>
    <lineage>
        <taxon>Eukaryota</taxon>
        <taxon>Viridiplantae</taxon>
        <taxon>Streptophyta</taxon>
        <taxon>Embryophyta</taxon>
        <taxon>Tracheophyta</taxon>
        <taxon>Spermatophyta</taxon>
        <taxon>Magnoliopsida</taxon>
        <taxon>eudicotyledons</taxon>
        <taxon>Gunneridae</taxon>
        <taxon>Pentapetalae</taxon>
        <taxon>rosids</taxon>
        <taxon>malvids</taxon>
        <taxon>Brassicales</taxon>
        <taxon>Brassicaceae</taxon>
        <taxon>Camelineae</taxon>
        <taxon>Arabidopsis</taxon>
    </lineage>
</organism>
<keyword evidence="9" id="KW-0328">Glycosyltransferase</keyword>
<evidence type="ECO:0000256" key="16">
    <source>
        <dbReference type="ARBA" id="ARBA00023136"/>
    </source>
</evidence>
<feature type="transmembrane region" description="Helical" evidence="22">
    <location>
        <begin position="716"/>
        <end position="735"/>
    </location>
</feature>
<keyword evidence="14" id="KW-0333">Golgi apparatus</keyword>
<evidence type="ECO:0000313" key="24">
    <source>
        <dbReference type="EMBL" id="CAE6021869.1"/>
    </source>
</evidence>
<keyword evidence="23" id="KW-0732">Signal</keyword>
<dbReference type="InterPro" id="IPR009806">
    <property type="entry name" value="PSII_PsbW_class2"/>
</dbReference>
<dbReference type="GO" id="GO:0000139">
    <property type="term" value="C:Golgi membrane"/>
    <property type="evidence" value="ECO:0007669"/>
    <property type="project" value="UniProtKB-SubCell"/>
</dbReference>
<evidence type="ECO:0000256" key="9">
    <source>
        <dbReference type="ARBA" id="ARBA00022676"/>
    </source>
</evidence>
<evidence type="ECO:0000256" key="23">
    <source>
        <dbReference type="SAM" id="SignalP"/>
    </source>
</evidence>
<dbReference type="InterPro" id="IPR029044">
    <property type="entry name" value="Nucleotide-diphossugar_trans"/>
</dbReference>
<comment type="similarity">
    <text evidence="4">Belongs to the glycosyltransferase 8 family.</text>
</comment>
<feature type="signal peptide" evidence="23">
    <location>
        <begin position="1"/>
        <end position="22"/>
    </location>
</feature>
<dbReference type="Pfam" id="PF25557">
    <property type="entry name" value="GAUT_1"/>
    <property type="match status" value="1"/>
</dbReference>
<keyword evidence="10" id="KW-0808">Transferase</keyword>
<evidence type="ECO:0000313" key="25">
    <source>
        <dbReference type="Proteomes" id="UP000682877"/>
    </source>
</evidence>
<comment type="similarity">
    <text evidence="5">Belongs to the psbW family.</text>
</comment>
<dbReference type="GO" id="GO:0009523">
    <property type="term" value="C:photosystem II"/>
    <property type="evidence" value="ECO:0007669"/>
    <property type="project" value="UniProtKB-KW"/>
</dbReference>
<dbReference type="InterPro" id="IPR029993">
    <property type="entry name" value="GAUT"/>
</dbReference>
<dbReference type="PANTHER" id="PTHR32116">
    <property type="entry name" value="GALACTURONOSYLTRANSFERASE 4-RELATED"/>
    <property type="match status" value="1"/>
</dbReference>
<dbReference type="Pfam" id="PF07123">
    <property type="entry name" value="PsbW"/>
    <property type="match status" value="1"/>
</dbReference>
<dbReference type="CDD" id="cd06429">
    <property type="entry name" value="GT8_like_1"/>
    <property type="match status" value="1"/>
</dbReference>
<dbReference type="Pfam" id="PF01501">
    <property type="entry name" value="Glyco_transf_8"/>
    <property type="match status" value="1"/>
</dbReference>
<dbReference type="AlphaFoldDB" id="A0A8S2A639"/>
<evidence type="ECO:0000256" key="8">
    <source>
        <dbReference type="ARBA" id="ARBA00022640"/>
    </source>
</evidence>
<evidence type="ECO:0000256" key="22">
    <source>
        <dbReference type="SAM" id="Phobius"/>
    </source>
</evidence>
<accession>A0A8S2A639</accession>
<keyword evidence="13 22" id="KW-1133">Transmembrane helix</keyword>
<dbReference type="GO" id="GO:0047262">
    <property type="term" value="F:polygalacturonate 4-alpha-galacturonosyltransferase activity"/>
    <property type="evidence" value="ECO:0007669"/>
    <property type="project" value="InterPro"/>
</dbReference>
<comment type="pathway">
    <text evidence="3">Glycan metabolism; pectin biosynthesis.</text>
</comment>
<feature type="compositionally biased region" description="Polar residues" evidence="21">
    <location>
        <begin position="126"/>
        <end position="137"/>
    </location>
</feature>
<keyword evidence="7" id="KW-0602">Photosynthesis</keyword>
<dbReference type="GO" id="GO:0015979">
    <property type="term" value="P:photosynthesis"/>
    <property type="evidence" value="ECO:0007669"/>
    <property type="project" value="UniProtKB-KW"/>
</dbReference>
<feature type="chain" id="PRO_5035862675" description="PSII 6.1 kDa protein" evidence="23">
    <location>
        <begin position="23"/>
        <end position="749"/>
    </location>
</feature>
<evidence type="ECO:0000256" key="5">
    <source>
        <dbReference type="ARBA" id="ARBA00010395"/>
    </source>
</evidence>
<feature type="transmembrane region" description="Helical" evidence="22">
    <location>
        <begin position="670"/>
        <end position="696"/>
    </location>
</feature>
<feature type="compositionally biased region" description="Basic and acidic residues" evidence="21">
    <location>
        <begin position="91"/>
        <end position="103"/>
    </location>
</feature>
<dbReference type="PANTHER" id="PTHR32116:SF66">
    <property type="entry name" value="GALACTURONOSYLTRANSFERASE 5-RELATED"/>
    <property type="match status" value="1"/>
</dbReference>
<reference evidence="24" key="1">
    <citation type="submission" date="2021-01" db="EMBL/GenBank/DDBJ databases">
        <authorList>
            <person name="Bezrukov I."/>
        </authorList>
    </citation>
    <scope>NUCLEOTIDE SEQUENCE</scope>
</reference>
<keyword evidence="25" id="KW-1185">Reference proteome</keyword>
<keyword evidence="11 22" id="KW-0812">Transmembrane</keyword>
<evidence type="ECO:0000256" key="17">
    <source>
        <dbReference type="ARBA" id="ARBA00023180"/>
    </source>
</evidence>
<dbReference type="EMBL" id="LR999454">
    <property type="protein sequence ID" value="CAE6021869.1"/>
    <property type="molecule type" value="Genomic_DNA"/>
</dbReference>
<evidence type="ECO:0000256" key="13">
    <source>
        <dbReference type="ARBA" id="ARBA00022989"/>
    </source>
</evidence>
<evidence type="ECO:0000256" key="3">
    <source>
        <dbReference type="ARBA" id="ARBA00004877"/>
    </source>
</evidence>
<comment type="subcellular location">
    <subcellularLocation>
        <location evidence="1">Golgi apparatus membrane</location>
        <topology evidence="1">Single-pass type II membrane protein</topology>
    </subcellularLocation>
    <subcellularLocation>
        <location evidence="2">Plastid</location>
        <location evidence="2">Chloroplast thylakoid membrane</location>
        <topology evidence="2">Single-pass membrane protein</topology>
    </subcellularLocation>
</comment>
<sequence length="749" mass="84030">MNQVRRWQRILILSLLLLSVLAPIVFVSNRLKSITSVDRGEFIEELSDITYKTDDLGLTAIEQDEEGLKEPKRILQDRDFNSVVSSNSSDKSNDTVHSNEGDKTTFLSEVDGGNNHKPKEEEAVVSQKTTVSSNAEVNLSARDIQLNHKTEFRPPSGKSEKNTRVQLERATDERIKEIRDKIIQAKAYLNLALPGNNSQIVKELRVRTKELERAVGDATKDKYLPKSTPNRLKAMEVALYKVSRAFHNCPAIATKLQAMTYKTEEQARAQKKQAAYLMQLAARTTPKGLHCLSMRLTTEYFTPDHEKRQLLQQSYNDPDLYHYVVFSDNVLACSVVVNSTISSSKEPQKIVFHVVTDSLNYPAISMWFLLNPCGRASIQILNIDEMNVLPLDHAELLMKQNSSDPRIISALNHARFYLPDIFPGLNKIVLFDHDVVVQRDLSRLWSLDMTGKVVGAVETCLEGDPSYRSMDTFINFSDAWVAQKFDPKACTWAFGMNLFDLQEWRRQELTSVYQKYFHLGVKRHLWKAGGLPIGWLTFFGQTFPLERRWNVGGLGHESGVRASDIEQAAVIHYDGIMKPWLDIGIDKYKRYWNIHVPYHHPYLQRVSQLLGEANREMASFTASASTVSAARPALLLKPTVAVSAPVLGLPPMGKKKGGVRCSMETKQGNVSVMGAGVSAAATAALTAVMSNPAMALVDERMSTEGTGLPFGLSNNLLGWILFGVFGLIWTFFFVYTSSLEEDEESGLSL</sequence>
<evidence type="ECO:0000256" key="1">
    <source>
        <dbReference type="ARBA" id="ARBA00004323"/>
    </source>
</evidence>
<keyword evidence="8" id="KW-0934">Plastid</keyword>
<protein>
    <recommendedName>
        <fullName evidence="20">PSII 6.1 kDa protein</fullName>
    </recommendedName>
</protein>
<keyword evidence="15" id="KW-0793">Thylakoid</keyword>
<keyword evidence="18" id="KW-0604">Photosystem II</keyword>
<evidence type="ECO:0000256" key="19">
    <source>
        <dbReference type="ARBA" id="ARBA00023316"/>
    </source>
</evidence>
<keyword evidence="12" id="KW-0735">Signal-anchor</keyword>
<evidence type="ECO:0000256" key="20">
    <source>
        <dbReference type="ARBA" id="ARBA00031756"/>
    </source>
</evidence>
<feature type="compositionally biased region" description="Low complexity" evidence="21">
    <location>
        <begin position="81"/>
        <end position="90"/>
    </location>
</feature>
<keyword evidence="17" id="KW-0325">Glycoprotein</keyword>
<evidence type="ECO:0000256" key="14">
    <source>
        <dbReference type="ARBA" id="ARBA00023034"/>
    </source>
</evidence>
<evidence type="ECO:0000256" key="6">
    <source>
        <dbReference type="ARBA" id="ARBA00022528"/>
    </source>
</evidence>
<evidence type="ECO:0000256" key="12">
    <source>
        <dbReference type="ARBA" id="ARBA00022968"/>
    </source>
</evidence>
<dbReference type="SUPFAM" id="SSF53448">
    <property type="entry name" value="Nucleotide-diphospho-sugar transferases"/>
    <property type="match status" value="1"/>
</dbReference>
<evidence type="ECO:0000256" key="4">
    <source>
        <dbReference type="ARBA" id="ARBA00006351"/>
    </source>
</evidence>
<dbReference type="InterPro" id="IPR002495">
    <property type="entry name" value="Glyco_trans_8"/>
</dbReference>
<name>A0A8S2A639_ARAAE</name>